<keyword evidence="4" id="KW-1185">Reference proteome</keyword>
<feature type="compositionally biased region" description="Basic and acidic residues" evidence="1">
    <location>
        <begin position="193"/>
        <end position="207"/>
    </location>
</feature>
<gene>
    <name evidence="3" type="ORF">GCM10022381_06310</name>
</gene>
<dbReference type="InterPro" id="IPR036390">
    <property type="entry name" value="WH_DNA-bd_sf"/>
</dbReference>
<protein>
    <recommendedName>
        <fullName evidence="2">Transcription regulator PadR N-terminal domain-containing protein</fullName>
    </recommendedName>
</protein>
<dbReference type="Proteomes" id="UP001501803">
    <property type="component" value="Unassembled WGS sequence"/>
</dbReference>
<feature type="domain" description="Transcription regulator PadR N-terminal" evidence="2">
    <location>
        <begin position="7"/>
        <end position="75"/>
    </location>
</feature>
<accession>A0ABP7K494</accession>
<dbReference type="Pfam" id="PF03551">
    <property type="entry name" value="PadR"/>
    <property type="match status" value="1"/>
</dbReference>
<evidence type="ECO:0000256" key="1">
    <source>
        <dbReference type="SAM" id="MobiDB-lite"/>
    </source>
</evidence>
<evidence type="ECO:0000313" key="4">
    <source>
        <dbReference type="Proteomes" id="UP001501803"/>
    </source>
</evidence>
<evidence type="ECO:0000259" key="2">
    <source>
        <dbReference type="Pfam" id="PF03551"/>
    </source>
</evidence>
<dbReference type="InterPro" id="IPR005149">
    <property type="entry name" value="Tscrpt_reg_PadR_N"/>
</dbReference>
<feature type="compositionally biased region" description="Basic and acidic residues" evidence="1">
    <location>
        <begin position="176"/>
        <end position="185"/>
    </location>
</feature>
<evidence type="ECO:0000313" key="3">
    <source>
        <dbReference type="EMBL" id="GAA3865302.1"/>
    </source>
</evidence>
<name>A0ABP7K494_9MICO</name>
<dbReference type="RefSeq" id="WP_345062191.1">
    <property type="nucleotide sequence ID" value="NZ_BAABCN010000002.1"/>
</dbReference>
<dbReference type="SUPFAM" id="SSF46785">
    <property type="entry name" value="Winged helix' DNA-binding domain"/>
    <property type="match status" value="1"/>
</dbReference>
<reference evidence="4" key="1">
    <citation type="journal article" date="2019" name="Int. J. Syst. Evol. Microbiol.">
        <title>The Global Catalogue of Microorganisms (GCM) 10K type strain sequencing project: providing services to taxonomists for standard genome sequencing and annotation.</title>
        <authorList>
            <consortium name="The Broad Institute Genomics Platform"/>
            <consortium name="The Broad Institute Genome Sequencing Center for Infectious Disease"/>
            <person name="Wu L."/>
            <person name="Ma J."/>
        </authorList>
    </citation>
    <scope>NUCLEOTIDE SEQUENCE [LARGE SCALE GENOMIC DNA]</scope>
    <source>
        <strain evidence="4">JCM 17021</strain>
    </source>
</reference>
<dbReference type="Gene3D" id="1.10.10.10">
    <property type="entry name" value="Winged helix-like DNA-binding domain superfamily/Winged helix DNA-binding domain"/>
    <property type="match status" value="1"/>
</dbReference>
<organism evidence="3 4">
    <name type="scientific">Leifsonia kafniensis</name>
    <dbReference type="NCBI Taxonomy" id="475957"/>
    <lineage>
        <taxon>Bacteria</taxon>
        <taxon>Bacillati</taxon>
        <taxon>Actinomycetota</taxon>
        <taxon>Actinomycetes</taxon>
        <taxon>Micrococcales</taxon>
        <taxon>Microbacteriaceae</taxon>
        <taxon>Leifsonia</taxon>
    </lineage>
</organism>
<comment type="caution">
    <text evidence="3">The sequence shown here is derived from an EMBL/GenBank/DDBJ whole genome shotgun (WGS) entry which is preliminary data.</text>
</comment>
<dbReference type="EMBL" id="BAABCN010000002">
    <property type="protein sequence ID" value="GAA3865302.1"/>
    <property type="molecule type" value="Genomic_DNA"/>
</dbReference>
<sequence>MSVRSGLLAILTLGPAYGFQLHTELRSRTGARRTVNVGQIYATLDRLVTQGAVDAAGLTDDGLPLYRLTALGRVEALTWLHDTSSVPGEEWSEFLDRVLIASSLPQIDSLEIIAAYRTVWDAARQRPAERGPASTGPAESGQHLLVAAAETAVATAALAWLDEAATAIGAAPPATFERELSDERPRRGRRPTHAPDRSRRDGSHSDSPEDSAG</sequence>
<dbReference type="InterPro" id="IPR036388">
    <property type="entry name" value="WH-like_DNA-bd_sf"/>
</dbReference>
<proteinExistence type="predicted"/>
<feature type="region of interest" description="Disordered" evidence="1">
    <location>
        <begin position="171"/>
        <end position="213"/>
    </location>
</feature>